<dbReference type="EMBL" id="JAIWYP010000006">
    <property type="protein sequence ID" value="KAH3814118.1"/>
    <property type="molecule type" value="Genomic_DNA"/>
</dbReference>
<reference evidence="1" key="2">
    <citation type="submission" date="2020-11" db="EMBL/GenBank/DDBJ databases">
        <authorList>
            <person name="McCartney M.A."/>
            <person name="Auch B."/>
            <person name="Kono T."/>
            <person name="Mallez S."/>
            <person name="Becker A."/>
            <person name="Gohl D.M."/>
            <person name="Silverstein K.A.T."/>
            <person name="Koren S."/>
            <person name="Bechman K.B."/>
            <person name="Herman A."/>
            <person name="Abrahante J.E."/>
            <person name="Garbe J."/>
        </authorList>
    </citation>
    <scope>NUCLEOTIDE SEQUENCE</scope>
    <source>
        <strain evidence="1">Duluth1</strain>
        <tissue evidence="1">Whole animal</tissue>
    </source>
</reference>
<comment type="caution">
    <text evidence="1">The sequence shown here is derived from an EMBL/GenBank/DDBJ whole genome shotgun (WGS) entry which is preliminary data.</text>
</comment>
<protein>
    <submittedName>
        <fullName evidence="1">Uncharacterized protein</fullName>
    </submittedName>
</protein>
<evidence type="ECO:0000313" key="1">
    <source>
        <dbReference type="EMBL" id="KAH3814118.1"/>
    </source>
</evidence>
<dbReference type="AlphaFoldDB" id="A0A9D4GBZ3"/>
<sequence length="67" mass="7844">MHVGLELDVKRIHQLDNDRHTRRKVGQFLPTVISSCVCTRCRRDCYSRVGLHSHYKRSKSKIHTQGV</sequence>
<evidence type="ECO:0000313" key="2">
    <source>
        <dbReference type="Proteomes" id="UP000828390"/>
    </source>
</evidence>
<accession>A0A9D4GBZ3</accession>
<keyword evidence="2" id="KW-1185">Reference proteome</keyword>
<reference evidence="1" key="1">
    <citation type="journal article" date="2019" name="bioRxiv">
        <title>The Genome of the Zebra Mussel, Dreissena polymorpha: A Resource for Invasive Species Research.</title>
        <authorList>
            <person name="McCartney M.A."/>
            <person name="Auch B."/>
            <person name="Kono T."/>
            <person name="Mallez S."/>
            <person name="Zhang Y."/>
            <person name="Obille A."/>
            <person name="Becker A."/>
            <person name="Abrahante J.E."/>
            <person name="Garbe J."/>
            <person name="Badalamenti J.P."/>
            <person name="Herman A."/>
            <person name="Mangelson H."/>
            <person name="Liachko I."/>
            <person name="Sullivan S."/>
            <person name="Sone E.D."/>
            <person name="Koren S."/>
            <person name="Silverstein K.A.T."/>
            <person name="Beckman K.B."/>
            <person name="Gohl D.M."/>
        </authorList>
    </citation>
    <scope>NUCLEOTIDE SEQUENCE</scope>
    <source>
        <strain evidence="1">Duluth1</strain>
        <tissue evidence="1">Whole animal</tissue>
    </source>
</reference>
<dbReference type="Proteomes" id="UP000828390">
    <property type="component" value="Unassembled WGS sequence"/>
</dbReference>
<gene>
    <name evidence="1" type="ORF">DPMN_142607</name>
</gene>
<name>A0A9D4GBZ3_DREPO</name>
<proteinExistence type="predicted"/>
<organism evidence="1 2">
    <name type="scientific">Dreissena polymorpha</name>
    <name type="common">Zebra mussel</name>
    <name type="synonym">Mytilus polymorpha</name>
    <dbReference type="NCBI Taxonomy" id="45954"/>
    <lineage>
        <taxon>Eukaryota</taxon>
        <taxon>Metazoa</taxon>
        <taxon>Spiralia</taxon>
        <taxon>Lophotrochozoa</taxon>
        <taxon>Mollusca</taxon>
        <taxon>Bivalvia</taxon>
        <taxon>Autobranchia</taxon>
        <taxon>Heteroconchia</taxon>
        <taxon>Euheterodonta</taxon>
        <taxon>Imparidentia</taxon>
        <taxon>Neoheterodontei</taxon>
        <taxon>Myida</taxon>
        <taxon>Dreissenoidea</taxon>
        <taxon>Dreissenidae</taxon>
        <taxon>Dreissena</taxon>
    </lineage>
</organism>